<proteinExistence type="predicted"/>
<evidence type="ECO:0000256" key="1">
    <source>
        <dbReference type="SAM" id="Phobius"/>
    </source>
</evidence>
<reference evidence="2" key="1">
    <citation type="submission" date="2020-07" db="EMBL/GenBank/DDBJ databases">
        <title>Multicomponent nature underlies the extraordinary mechanical properties of spider dragline silk.</title>
        <authorList>
            <person name="Kono N."/>
            <person name="Nakamura H."/>
            <person name="Mori M."/>
            <person name="Yoshida Y."/>
            <person name="Ohtoshi R."/>
            <person name="Malay A.D."/>
            <person name="Moran D.A.P."/>
            <person name="Tomita M."/>
            <person name="Numata K."/>
            <person name="Arakawa K."/>
        </authorList>
    </citation>
    <scope>NUCLEOTIDE SEQUENCE</scope>
</reference>
<organism evidence="2 3">
    <name type="scientific">Trichonephila clavata</name>
    <name type="common">Joro spider</name>
    <name type="synonym">Nephila clavata</name>
    <dbReference type="NCBI Taxonomy" id="2740835"/>
    <lineage>
        <taxon>Eukaryota</taxon>
        <taxon>Metazoa</taxon>
        <taxon>Ecdysozoa</taxon>
        <taxon>Arthropoda</taxon>
        <taxon>Chelicerata</taxon>
        <taxon>Arachnida</taxon>
        <taxon>Araneae</taxon>
        <taxon>Araneomorphae</taxon>
        <taxon>Entelegynae</taxon>
        <taxon>Araneoidea</taxon>
        <taxon>Nephilidae</taxon>
        <taxon>Trichonephila</taxon>
    </lineage>
</organism>
<dbReference type="EMBL" id="BMAO01010429">
    <property type="protein sequence ID" value="GFQ67136.1"/>
    <property type="molecule type" value="Genomic_DNA"/>
</dbReference>
<gene>
    <name evidence="2" type="ORF">TNCT_69131</name>
</gene>
<evidence type="ECO:0000313" key="3">
    <source>
        <dbReference type="Proteomes" id="UP000887116"/>
    </source>
</evidence>
<dbReference type="AlphaFoldDB" id="A0A8X6F1N2"/>
<accession>A0A8X6F1N2</accession>
<name>A0A8X6F1N2_TRICU</name>
<comment type="caution">
    <text evidence="2">The sequence shown here is derived from an EMBL/GenBank/DDBJ whole genome shotgun (WGS) entry which is preliminary data.</text>
</comment>
<protein>
    <submittedName>
        <fullName evidence="2">Uncharacterized protein</fullName>
    </submittedName>
</protein>
<keyword evidence="1" id="KW-0812">Transmembrane</keyword>
<keyword evidence="1" id="KW-0472">Membrane</keyword>
<dbReference type="OrthoDB" id="10046251at2759"/>
<keyword evidence="3" id="KW-1185">Reference proteome</keyword>
<dbReference type="Proteomes" id="UP000887116">
    <property type="component" value="Unassembled WGS sequence"/>
</dbReference>
<feature type="transmembrane region" description="Helical" evidence="1">
    <location>
        <begin position="93"/>
        <end position="114"/>
    </location>
</feature>
<evidence type="ECO:0000313" key="2">
    <source>
        <dbReference type="EMBL" id="GFQ67136.1"/>
    </source>
</evidence>
<keyword evidence="1" id="KW-1133">Transmembrane helix</keyword>
<sequence length="132" mass="14729">MRRTLPAEGVVLNFFRTGGDGYFHSIDVAFVSDVKRWTHDSSPVTIRNIVPSPSNMILYVSDDLVSSLMSDSKFVRYSIDGDMLVHFNHVIHLPHIFICSSLVGLYFLFLLASITELVAQSCTICFIITSGP</sequence>